<evidence type="ECO:0000313" key="1">
    <source>
        <dbReference type="EMBL" id="SEJ35375.1"/>
    </source>
</evidence>
<reference evidence="1 2" key="1">
    <citation type="submission" date="2016-10" db="EMBL/GenBank/DDBJ databases">
        <authorList>
            <person name="de Groot N.N."/>
        </authorList>
    </citation>
    <scope>NUCLEOTIDE SEQUENCE [LARGE SCALE GENOMIC DNA]</scope>
    <source>
        <strain evidence="1 2">DSM 23048</strain>
    </source>
</reference>
<accession>A0A1H6YF48</accession>
<organism evidence="1 2">
    <name type="scientific">Myroides marinus</name>
    <dbReference type="NCBI Taxonomy" id="703342"/>
    <lineage>
        <taxon>Bacteria</taxon>
        <taxon>Pseudomonadati</taxon>
        <taxon>Bacteroidota</taxon>
        <taxon>Flavobacteriia</taxon>
        <taxon>Flavobacteriales</taxon>
        <taxon>Flavobacteriaceae</taxon>
        <taxon>Myroides</taxon>
    </lineage>
</organism>
<proteinExistence type="predicted"/>
<dbReference type="GeneID" id="82258594"/>
<dbReference type="RefSeq" id="WP_074748002.1">
    <property type="nucleotide sequence ID" value="NZ_FNYS01000027.1"/>
</dbReference>
<dbReference type="Proteomes" id="UP000183077">
    <property type="component" value="Unassembled WGS sequence"/>
</dbReference>
<gene>
    <name evidence="1" type="ORF">SAMN04488018_12721</name>
</gene>
<dbReference type="AlphaFoldDB" id="A0A1H6YF48"/>
<sequence>MRTITFVDSAYPKPHGLEEFVWSGRLDESGKLWFDLHLKSNGYYKSEGEDYLDDDDQDDDDDEYTSMVQWQSAIVWDNYHQCILSSTYWSDEGGILLSDGDESFSFSSLVNKEFVLNPLPLSDEMMESDFAFGIYLLGHDLSANHRITFTALDNGLYDIKWDGTVALTYGGFDEFIHEFKAHIQDAKFDGFYFPKSWSIEEATLHLKKVLSDFDQYDFVDINPKSNKREYKLIPSVL</sequence>
<name>A0A1H6YF48_9FLAO</name>
<dbReference type="EMBL" id="FNYS01000027">
    <property type="protein sequence ID" value="SEJ35375.1"/>
    <property type="molecule type" value="Genomic_DNA"/>
</dbReference>
<protein>
    <submittedName>
        <fullName evidence="1">Uncharacterized protein</fullName>
    </submittedName>
</protein>
<evidence type="ECO:0000313" key="2">
    <source>
        <dbReference type="Proteomes" id="UP000183077"/>
    </source>
</evidence>